<dbReference type="Pfam" id="PF07910">
    <property type="entry name" value="Peptidase_C78"/>
    <property type="match status" value="1"/>
</dbReference>
<sequence length="288" mass="32951">MGDEQLMRRLGKKELGPHAYEQQMPARVSRLLEAEDGKNNVLSHVLPKLAELLHHDRELEVAYLCTDRVQQVSKLQHEGAHFCGYRNMQMLLSALDSSAGEDSWSEQRVPKSRFPVLLRLQDMIEQAWDSGYNPHGRVLTGGIRGTRKHVGTSEAEALFLSLDVPCTGHAFHGKEAWRELLDFVETYFQPAERDAVKARVVRTGLCPIFLQRPNHSWTIVGLERTKTGKRRLLAFDPAWQPPAKMQSSCDYRTLSGWSARVVLQRYRKSQRSLKRFGDFETLSIDKPD</sequence>
<organism evidence="3 4">
    <name type="scientific">Lecanosticta acicola</name>
    <dbReference type="NCBI Taxonomy" id="111012"/>
    <lineage>
        <taxon>Eukaryota</taxon>
        <taxon>Fungi</taxon>
        <taxon>Dikarya</taxon>
        <taxon>Ascomycota</taxon>
        <taxon>Pezizomycotina</taxon>
        <taxon>Dothideomycetes</taxon>
        <taxon>Dothideomycetidae</taxon>
        <taxon>Mycosphaerellales</taxon>
        <taxon>Mycosphaerellaceae</taxon>
        <taxon>Lecanosticta</taxon>
    </lineage>
</organism>
<dbReference type="Gene3D" id="3.90.70.130">
    <property type="match status" value="1"/>
</dbReference>
<dbReference type="Proteomes" id="UP001296104">
    <property type="component" value="Unassembled WGS sequence"/>
</dbReference>
<dbReference type="AlphaFoldDB" id="A0AAI8Z000"/>
<dbReference type="InterPro" id="IPR012462">
    <property type="entry name" value="UFSP1/2_DUB_cat"/>
</dbReference>
<reference evidence="3" key="1">
    <citation type="submission" date="2023-11" db="EMBL/GenBank/DDBJ databases">
        <authorList>
            <person name="Alioto T."/>
            <person name="Alioto T."/>
            <person name="Gomez Garrido J."/>
        </authorList>
    </citation>
    <scope>NUCLEOTIDE SEQUENCE</scope>
</reference>
<gene>
    <name evidence="3" type="ORF">LECACI_7A005086</name>
</gene>
<feature type="domain" description="UFSP1/2/DUB catalytic" evidence="2">
    <location>
        <begin position="63"/>
        <end position="275"/>
    </location>
</feature>
<evidence type="ECO:0000313" key="3">
    <source>
        <dbReference type="EMBL" id="CAK4027616.1"/>
    </source>
</evidence>
<dbReference type="EMBL" id="CAVMBE010000031">
    <property type="protein sequence ID" value="CAK4027616.1"/>
    <property type="molecule type" value="Genomic_DNA"/>
</dbReference>
<evidence type="ECO:0000313" key="4">
    <source>
        <dbReference type="Proteomes" id="UP001296104"/>
    </source>
</evidence>
<evidence type="ECO:0000256" key="1">
    <source>
        <dbReference type="ARBA" id="ARBA00022801"/>
    </source>
</evidence>
<comment type="caution">
    <text evidence="3">The sequence shown here is derived from an EMBL/GenBank/DDBJ whole genome shotgun (WGS) entry which is preliminary data.</text>
</comment>
<keyword evidence="1" id="KW-0378">Hydrolase</keyword>
<accession>A0AAI8Z000</accession>
<dbReference type="GO" id="GO:0016787">
    <property type="term" value="F:hydrolase activity"/>
    <property type="evidence" value="ECO:0007669"/>
    <property type="project" value="UniProtKB-KW"/>
</dbReference>
<protein>
    <recommendedName>
        <fullName evidence="2">UFSP1/2/DUB catalytic domain-containing protein</fullName>
    </recommendedName>
</protein>
<keyword evidence="4" id="KW-1185">Reference proteome</keyword>
<evidence type="ECO:0000259" key="2">
    <source>
        <dbReference type="Pfam" id="PF07910"/>
    </source>
</evidence>
<proteinExistence type="predicted"/>
<name>A0AAI8Z000_9PEZI</name>